<organism evidence="1">
    <name type="scientific">Arundo donax</name>
    <name type="common">Giant reed</name>
    <name type="synonym">Donax arundinaceus</name>
    <dbReference type="NCBI Taxonomy" id="35708"/>
    <lineage>
        <taxon>Eukaryota</taxon>
        <taxon>Viridiplantae</taxon>
        <taxon>Streptophyta</taxon>
        <taxon>Embryophyta</taxon>
        <taxon>Tracheophyta</taxon>
        <taxon>Spermatophyta</taxon>
        <taxon>Magnoliopsida</taxon>
        <taxon>Liliopsida</taxon>
        <taxon>Poales</taxon>
        <taxon>Poaceae</taxon>
        <taxon>PACMAD clade</taxon>
        <taxon>Arundinoideae</taxon>
        <taxon>Arundineae</taxon>
        <taxon>Arundo</taxon>
    </lineage>
</organism>
<sequence>MFLRHILQQDISSAQILPKESQITQYLKTLLHQDHVGAKSMKIPTDFSCTRGEAYVHAHYIKPPFSSSDHEHICCLVLIVASTIIFAESISPFTIYLAHIYLLRKEDMKPHNIQNILSSSKSIQLMKGSHFHHPETHWKPLQTASQAANNS</sequence>
<accession>A0A0A8Y257</accession>
<reference evidence="1" key="2">
    <citation type="journal article" date="2015" name="Data Brief">
        <title>Shoot transcriptome of the giant reed, Arundo donax.</title>
        <authorList>
            <person name="Barrero R.A."/>
            <person name="Guerrero F.D."/>
            <person name="Moolhuijzen P."/>
            <person name="Goolsby J.A."/>
            <person name="Tidwell J."/>
            <person name="Bellgard S.E."/>
            <person name="Bellgard M.I."/>
        </authorList>
    </citation>
    <scope>NUCLEOTIDE SEQUENCE</scope>
    <source>
        <tissue evidence="1">Shoot tissue taken approximately 20 cm above the soil surface</tissue>
    </source>
</reference>
<name>A0A0A8Y257_ARUDO</name>
<dbReference type="AlphaFoldDB" id="A0A0A8Y257"/>
<protein>
    <submittedName>
        <fullName evidence="1">Uncharacterized protein</fullName>
    </submittedName>
</protein>
<evidence type="ECO:0000313" key="1">
    <source>
        <dbReference type="EMBL" id="JAD19248.1"/>
    </source>
</evidence>
<proteinExistence type="predicted"/>
<dbReference type="EMBL" id="GBRH01278647">
    <property type="protein sequence ID" value="JAD19248.1"/>
    <property type="molecule type" value="Transcribed_RNA"/>
</dbReference>
<reference evidence="1" key="1">
    <citation type="submission" date="2014-09" db="EMBL/GenBank/DDBJ databases">
        <authorList>
            <person name="Magalhaes I.L.F."/>
            <person name="Oliveira U."/>
            <person name="Santos F.R."/>
            <person name="Vidigal T.H.D.A."/>
            <person name="Brescovit A.D."/>
            <person name="Santos A.J."/>
        </authorList>
    </citation>
    <scope>NUCLEOTIDE SEQUENCE</scope>
    <source>
        <tissue evidence="1">Shoot tissue taken approximately 20 cm above the soil surface</tissue>
    </source>
</reference>